<proteinExistence type="predicted"/>
<feature type="region of interest" description="Disordered" evidence="1">
    <location>
        <begin position="1"/>
        <end position="46"/>
    </location>
</feature>
<reference evidence="2" key="1">
    <citation type="submission" date="2022-04" db="EMBL/GenBank/DDBJ databases">
        <title>A functionally conserved STORR gene fusion in Papaver species that diverged 16.8 million years ago.</title>
        <authorList>
            <person name="Catania T."/>
        </authorList>
    </citation>
    <scope>NUCLEOTIDE SEQUENCE</scope>
    <source>
        <strain evidence="2">S-188037</strain>
    </source>
</reference>
<dbReference type="EMBL" id="JAJJMB010010315">
    <property type="protein sequence ID" value="KAI3909683.1"/>
    <property type="molecule type" value="Genomic_DNA"/>
</dbReference>
<dbReference type="PANTHER" id="PTHR36756:SF1">
    <property type="entry name" value="EXPRESSED PROTEIN"/>
    <property type="match status" value="1"/>
</dbReference>
<evidence type="ECO:0000256" key="1">
    <source>
        <dbReference type="SAM" id="MobiDB-lite"/>
    </source>
</evidence>
<dbReference type="AlphaFoldDB" id="A0AAD4XFH1"/>
<evidence type="ECO:0000313" key="2">
    <source>
        <dbReference type="EMBL" id="KAI3909683.1"/>
    </source>
</evidence>
<feature type="region of interest" description="Disordered" evidence="1">
    <location>
        <begin position="290"/>
        <end position="318"/>
    </location>
</feature>
<evidence type="ECO:0000313" key="3">
    <source>
        <dbReference type="Proteomes" id="UP001202328"/>
    </source>
</evidence>
<feature type="region of interest" description="Disordered" evidence="1">
    <location>
        <begin position="342"/>
        <end position="378"/>
    </location>
</feature>
<comment type="caution">
    <text evidence="2">The sequence shown here is derived from an EMBL/GenBank/DDBJ whole genome shotgun (WGS) entry which is preliminary data.</text>
</comment>
<organism evidence="2 3">
    <name type="scientific">Papaver atlanticum</name>
    <dbReference type="NCBI Taxonomy" id="357466"/>
    <lineage>
        <taxon>Eukaryota</taxon>
        <taxon>Viridiplantae</taxon>
        <taxon>Streptophyta</taxon>
        <taxon>Embryophyta</taxon>
        <taxon>Tracheophyta</taxon>
        <taxon>Spermatophyta</taxon>
        <taxon>Magnoliopsida</taxon>
        <taxon>Ranunculales</taxon>
        <taxon>Papaveraceae</taxon>
        <taxon>Papaveroideae</taxon>
        <taxon>Papaver</taxon>
    </lineage>
</organism>
<accession>A0AAD4XFH1</accession>
<name>A0AAD4XFH1_9MAGN</name>
<feature type="compositionally biased region" description="Basic and acidic residues" evidence="1">
    <location>
        <begin position="342"/>
        <end position="363"/>
    </location>
</feature>
<dbReference type="PANTHER" id="PTHR36756">
    <property type="entry name" value="EXPRESSED PROTEIN"/>
    <property type="match status" value="1"/>
</dbReference>
<feature type="region of interest" description="Disordered" evidence="1">
    <location>
        <begin position="185"/>
        <end position="206"/>
    </location>
</feature>
<dbReference type="Proteomes" id="UP001202328">
    <property type="component" value="Unassembled WGS sequence"/>
</dbReference>
<protein>
    <submittedName>
        <fullName evidence="2">Uncharacterized protein</fullName>
    </submittedName>
</protein>
<keyword evidence="3" id="KW-1185">Reference proteome</keyword>
<sequence length="418" mass="46647">MSGVAVNGGNKRQLPSWMLGATKTEQTEKPKRKNEKTSTLGIQQAPKVLRPKRIPLAKKEVVGISEDSALKVDSNVLVKCRTRKRKTASERLDLDDDDEVVDDDEDVGLRKKRTRKRVEEVGSKFQLSACSMKRNRKDSKMGGRDECLVTSLGEADEELTVEDLLAIAEEEVGSKNQLSTTLNKRNRKANKVGERDESLVSSPNEEDEELTVKDLMTIAEEYVKADEGNKCRQSAAKDPESTQLPVSFEFYRNDSRSSIEAIQTSSIEAIQTSSIEAIQTSKDFTVSIKERSTSTFSKNNRESSEDGGIISSQSRTGDSTQDMLDLFLGPLLRIPQTAEKKSESVTEDFNLARESRKQKRSEVYGEEVVPPTKKKSSLKDKDCMACSSVPYACMECALYSARWPEISRAGESESNYHQ</sequence>
<gene>
    <name evidence="2" type="ORF">MKW98_014100</name>
</gene>